<dbReference type="OrthoDB" id="1447590at2"/>
<accession>A0A368MYA2</accession>
<dbReference type="EMBL" id="QPIE01000007">
    <property type="protein sequence ID" value="RCU42305.1"/>
    <property type="molecule type" value="Genomic_DNA"/>
</dbReference>
<protein>
    <recommendedName>
        <fullName evidence="4">KTSC domain-containing protein</fullName>
    </recommendedName>
</protein>
<proteinExistence type="predicted"/>
<name>A0A368MYA2_9FLAO</name>
<dbReference type="AlphaFoldDB" id="A0A368MYA2"/>
<dbReference type="RefSeq" id="WP_114304406.1">
    <property type="nucleotide sequence ID" value="NZ_QPIE01000007.1"/>
</dbReference>
<keyword evidence="3" id="KW-1185">Reference proteome</keyword>
<organism evidence="2 3">
    <name type="scientific">Chryseobacterium lacus</name>
    <dbReference type="NCBI Taxonomy" id="2058346"/>
    <lineage>
        <taxon>Bacteria</taxon>
        <taxon>Pseudomonadati</taxon>
        <taxon>Bacteroidota</taxon>
        <taxon>Flavobacteriia</taxon>
        <taxon>Flavobacteriales</taxon>
        <taxon>Weeksellaceae</taxon>
        <taxon>Chryseobacterium group</taxon>
        <taxon>Chryseobacterium</taxon>
    </lineage>
</organism>
<comment type="caution">
    <text evidence="2">The sequence shown here is derived from an EMBL/GenBank/DDBJ whole genome shotgun (WGS) entry which is preliminary data.</text>
</comment>
<evidence type="ECO:0008006" key="4">
    <source>
        <dbReference type="Google" id="ProtNLM"/>
    </source>
</evidence>
<keyword evidence="1" id="KW-0732">Signal</keyword>
<reference evidence="2 3" key="1">
    <citation type="submission" date="2018-07" db="EMBL/GenBank/DDBJ databases">
        <title>Chryseobacterium lacus sp. nov., isolated from lake water.</title>
        <authorList>
            <person name="Li C.-M."/>
        </authorList>
    </citation>
    <scope>NUCLEOTIDE SEQUENCE [LARGE SCALE GENOMIC DNA]</scope>
    <source>
        <strain evidence="2 3">YLOS41</strain>
    </source>
</reference>
<feature type="signal peptide" evidence="1">
    <location>
        <begin position="1"/>
        <end position="18"/>
    </location>
</feature>
<evidence type="ECO:0000313" key="3">
    <source>
        <dbReference type="Proteomes" id="UP000252172"/>
    </source>
</evidence>
<gene>
    <name evidence="2" type="ORF">DQ356_10280</name>
</gene>
<dbReference type="Proteomes" id="UP000252172">
    <property type="component" value="Unassembled WGS sequence"/>
</dbReference>
<evidence type="ECO:0000256" key="1">
    <source>
        <dbReference type="SAM" id="SignalP"/>
    </source>
</evidence>
<sequence>MKKFMICAALFFAAVFQAQTCSELVQYAKSEDPYPDRVTPVGSSMLAKAEFYEVDGGGGLVIAYIKQNDYDFSGKPYIFCGISSQRWSKFKSEGLYGGSYGKAFHAYIMDYTCNCR</sequence>
<evidence type="ECO:0000313" key="2">
    <source>
        <dbReference type="EMBL" id="RCU42305.1"/>
    </source>
</evidence>
<feature type="chain" id="PRO_5016793999" description="KTSC domain-containing protein" evidence="1">
    <location>
        <begin position="19"/>
        <end position="116"/>
    </location>
</feature>